<organism evidence="1">
    <name type="scientific">marine metagenome</name>
    <dbReference type="NCBI Taxonomy" id="408172"/>
    <lineage>
        <taxon>unclassified sequences</taxon>
        <taxon>metagenomes</taxon>
        <taxon>ecological metagenomes</taxon>
    </lineage>
</organism>
<dbReference type="EMBL" id="UINC01071506">
    <property type="protein sequence ID" value="SVC06451.1"/>
    <property type="molecule type" value="Genomic_DNA"/>
</dbReference>
<name>A0A382J6J5_9ZZZZ</name>
<sequence>MKENIKILIREKSDEGILRLIM</sequence>
<gene>
    <name evidence="1" type="ORF">METZ01_LOCUS259305</name>
</gene>
<dbReference type="AlphaFoldDB" id="A0A382J6J5"/>
<proteinExistence type="predicted"/>
<feature type="non-terminal residue" evidence="1">
    <location>
        <position position="22"/>
    </location>
</feature>
<protein>
    <submittedName>
        <fullName evidence="1">Uncharacterized protein</fullName>
    </submittedName>
</protein>
<evidence type="ECO:0000313" key="1">
    <source>
        <dbReference type="EMBL" id="SVC06451.1"/>
    </source>
</evidence>
<reference evidence="1" key="1">
    <citation type="submission" date="2018-05" db="EMBL/GenBank/DDBJ databases">
        <authorList>
            <person name="Lanie J.A."/>
            <person name="Ng W.-L."/>
            <person name="Kazmierczak K.M."/>
            <person name="Andrzejewski T.M."/>
            <person name="Davidsen T.M."/>
            <person name="Wayne K.J."/>
            <person name="Tettelin H."/>
            <person name="Glass J.I."/>
            <person name="Rusch D."/>
            <person name="Podicherti R."/>
            <person name="Tsui H.-C.T."/>
            <person name="Winkler M.E."/>
        </authorList>
    </citation>
    <scope>NUCLEOTIDE SEQUENCE</scope>
</reference>
<accession>A0A382J6J5</accession>